<dbReference type="Proteomes" id="UP000634136">
    <property type="component" value="Unassembled WGS sequence"/>
</dbReference>
<keyword evidence="3" id="KW-1185">Reference proteome</keyword>
<feature type="transmembrane region" description="Helical" evidence="1">
    <location>
        <begin position="26"/>
        <end position="47"/>
    </location>
</feature>
<dbReference type="EMBL" id="JAAIUW010000008">
    <property type="protein sequence ID" value="KAF7821129.1"/>
    <property type="molecule type" value="Genomic_DNA"/>
</dbReference>
<evidence type="ECO:0000313" key="3">
    <source>
        <dbReference type="Proteomes" id="UP000634136"/>
    </source>
</evidence>
<evidence type="ECO:0000313" key="2">
    <source>
        <dbReference type="EMBL" id="KAF7821129.1"/>
    </source>
</evidence>
<gene>
    <name evidence="2" type="ORF">G2W53_026584</name>
</gene>
<protein>
    <submittedName>
        <fullName evidence="2">Uncharacterized protein</fullName>
    </submittedName>
</protein>
<accession>A0A834TPB8</accession>
<keyword evidence="1" id="KW-0812">Transmembrane</keyword>
<keyword evidence="1" id="KW-0472">Membrane</keyword>
<dbReference type="AlphaFoldDB" id="A0A834TPB8"/>
<sequence length="139" mass="15562">MSSLLCVAVKIHNAGASLHRQLTLSSSSVGLSLLAFAGILVSILHGIRVQSHLAPSSTCHLRHLPPRFATVSWPRRDKEVENEPEIVRSRKMSVKKEEEGKKLLVNNYLEVWVLICDLLPNISNTKIKIFSIPKFIDNE</sequence>
<name>A0A834TPB8_9FABA</name>
<organism evidence="2 3">
    <name type="scientific">Senna tora</name>
    <dbReference type="NCBI Taxonomy" id="362788"/>
    <lineage>
        <taxon>Eukaryota</taxon>
        <taxon>Viridiplantae</taxon>
        <taxon>Streptophyta</taxon>
        <taxon>Embryophyta</taxon>
        <taxon>Tracheophyta</taxon>
        <taxon>Spermatophyta</taxon>
        <taxon>Magnoliopsida</taxon>
        <taxon>eudicotyledons</taxon>
        <taxon>Gunneridae</taxon>
        <taxon>Pentapetalae</taxon>
        <taxon>rosids</taxon>
        <taxon>fabids</taxon>
        <taxon>Fabales</taxon>
        <taxon>Fabaceae</taxon>
        <taxon>Caesalpinioideae</taxon>
        <taxon>Cassia clade</taxon>
        <taxon>Senna</taxon>
    </lineage>
</organism>
<proteinExistence type="predicted"/>
<evidence type="ECO:0000256" key="1">
    <source>
        <dbReference type="SAM" id="Phobius"/>
    </source>
</evidence>
<reference evidence="2" key="1">
    <citation type="submission" date="2020-09" db="EMBL/GenBank/DDBJ databases">
        <title>Genome-Enabled Discovery of Anthraquinone Biosynthesis in Senna tora.</title>
        <authorList>
            <person name="Kang S.-H."/>
            <person name="Pandey R.P."/>
            <person name="Lee C.-M."/>
            <person name="Sim J.-S."/>
            <person name="Jeong J.-T."/>
            <person name="Choi B.-S."/>
            <person name="Jung M."/>
            <person name="Ginzburg D."/>
            <person name="Zhao K."/>
            <person name="Won S.Y."/>
            <person name="Oh T.-J."/>
            <person name="Yu Y."/>
            <person name="Kim N.-H."/>
            <person name="Lee O.R."/>
            <person name="Lee T.-H."/>
            <person name="Bashyal P."/>
            <person name="Kim T.-S."/>
            <person name="Lee W.-H."/>
            <person name="Kawkins C."/>
            <person name="Kim C.-K."/>
            <person name="Kim J.S."/>
            <person name="Ahn B.O."/>
            <person name="Rhee S.Y."/>
            <person name="Sohng J.K."/>
        </authorList>
    </citation>
    <scope>NUCLEOTIDE SEQUENCE</scope>
    <source>
        <tissue evidence="2">Leaf</tissue>
    </source>
</reference>
<comment type="caution">
    <text evidence="2">The sequence shown here is derived from an EMBL/GenBank/DDBJ whole genome shotgun (WGS) entry which is preliminary data.</text>
</comment>
<keyword evidence="1" id="KW-1133">Transmembrane helix</keyword>